<dbReference type="Pfam" id="PF01066">
    <property type="entry name" value="CDP-OH_P_transf"/>
    <property type="match status" value="1"/>
</dbReference>
<comment type="caution">
    <text evidence="18">The sequence shown here is derived from an EMBL/GenBank/DDBJ whole genome shotgun (WGS) entry which is preliminary data.</text>
</comment>
<dbReference type="PROSITE" id="PS00379">
    <property type="entry name" value="CDP_ALCOHOL_P_TRANSF"/>
    <property type="match status" value="1"/>
</dbReference>
<dbReference type="RefSeq" id="WP_048193703.1">
    <property type="nucleotide sequence ID" value="NZ_CAAGSM010000006.1"/>
</dbReference>
<dbReference type="Proteomes" id="UP000029859">
    <property type="component" value="Unassembled WGS sequence"/>
</dbReference>
<evidence type="ECO:0000256" key="4">
    <source>
        <dbReference type="ARBA" id="ARBA00010441"/>
    </source>
</evidence>
<evidence type="ECO:0000256" key="15">
    <source>
        <dbReference type="ARBA" id="ARBA00032361"/>
    </source>
</evidence>
<dbReference type="EMBL" id="JRHO01000009">
    <property type="protein sequence ID" value="KGK99299.1"/>
    <property type="molecule type" value="Genomic_DNA"/>
</dbReference>
<dbReference type="InterPro" id="IPR043130">
    <property type="entry name" value="CDP-OH_PTrfase_TM_dom"/>
</dbReference>
<feature type="transmembrane region" description="Helical" evidence="17">
    <location>
        <begin position="20"/>
        <end position="44"/>
    </location>
</feature>
<evidence type="ECO:0000256" key="13">
    <source>
        <dbReference type="ARBA" id="ARBA00023209"/>
    </source>
</evidence>
<feature type="transmembrane region" description="Helical" evidence="17">
    <location>
        <begin position="145"/>
        <end position="163"/>
    </location>
</feature>
<dbReference type="Gene3D" id="1.20.120.1760">
    <property type="match status" value="1"/>
</dbReference>
<evidence type="ECO:0000256" key="14">
    <source>
        <dbReference type="ARBA" id="ARBA00023264"/>
    </source>
</evidence>
<accession>A0A099T328</accession>
<dbReference type="NCBIfam" id="TIGR04217">
    <property type="entry name" value="archae_ser_T"/>
    <property type="match status" value="1"/>
</dbReference>
<gene>
    <name evidence="18" type="ORF">LI82_04595</name>
</gene>
<dbReference type="NCBIfam" id="TIGR00473">
    <property type="entry name" value="pssA"/>
    <property type="match status" value="1"/>
</dbReference>
<comment type="catalytic activity">
    <reaction evidence="1">
        <text>a CDP-1,2-diacyl-sn-glycerol + L-serine = a 1,2-diacyl-sn-glycero-3-phospho-L-serine + CMP + H(+)</text>
        <dbReference type="Rhea" id="RHEA:16913"/>
        <dbReference type="ChEBI" id="CHEBI:15378"/>
        <dbReference type="ChEBI" id="CHEBI:33384"/>
        <dbReference type="ChEBI" id="CHEBI:57262"/>
        <dbReference type="ChEBI" id="CHEBI:58332"/>
        <dbReference type="ChEBI" id="CHEBI:60377"/>
        <dbReference type="EC" id="2.7.8.8"/>
    </reaction>
</comment>
<evidence type="ECO:0000256" key="2">
    <source>
        <dbReference type="ARBA" id="ARBA00004141"/>
    </source>
</evidence>
<evidence type="ECO:0000256" key="1">
    <source>
        <dbReference type="ARBA" id="ARBA00000287"/>
    </source>
</evidence>
<dbReference type="GO" id="GO:0008654">
    <property type="term" value="P:phospholipid biosynthetic process"/>
    <property type="evidence" value="ECO:0007669"/>
    <property type="project" value="UniProtKB-KW"/>
</dbReference>
<evidence type="ECO:0000256" key="6">
    <source>
        <dbReference type="ARBA" id="ARBA00017171"/>
    </source>
</evidence>
<keyword evidence="10 17" id="KW-1133">Transmembrane helix</keyword>
<keyword evidence="8 16" id="KW-0808">Transferase</keyword>
<proteinExistence type="inferred from homology"/>
<keyword evidence="14" id="KW-1208">Phospholipid metabolism</keyword>
<dbReference type="OrthoDB" id="221913at2157"/>
<name>A0A099T328_METMT</name>
<evidence type="ECO:0000313" key="19">
    <source>
        <dbReference type="Proteomes" id="UP000029859"/>
    </source>
</evidence>
<dbReference type="InterPro" id="IPR004533">
    <property type="entry name" value="CDP-diaglyc--ser_O-PTrfase"/>
</dbReference>
<keyword evidence="19" id="KW-1185">Reference proteome</keyword>
<evidence type="ECO:0000256" key="12">
    <source>
        <dbReference type="ARBA" id="ARBA00023136"/>
    </source>
</evidence>
<reference evidence="18 19" key="1">
    <citation type="submission" date="2014-09" db="EMBL/GenBank/DDBJ databases">
        <title>Draft genome sequence of an obligately methylotrophic methanogen, Methanococcoides methylutens, isolated from marine sediment.</title>
        <authorList>
            <person name="Guan Y."/>
            <person name="Ngugi D.K."/>
            <person name="Blom J."/>
            <person name="Ali S."/>
            <person name="Ferry J.G."/>
            <person name="Stingl U."/>
        </authorList>
    </citation>
    <scope>NUCLEOTIDE SEQUENCE [LARGE SCALE GENOMIC DNA]</scope>
    <source>
        <strain evidence="18 19">DSM 2657</strain>
    </source>
</reference>
<dbReference type="PROSITE" id="PS51257">
    <property type="entry name" value="PROKAR_LIPOPROTEIN"/>
    <property type="match status" value="1"/>
</dbReference>
<keyword evidence="11" id="KW-0443">Lipid metabolism</keyword>
<dbReference type="EC" id="2.7.8.8" evidence="5"/>
<evidence type="ECO:0000313" key="18">
    <source>
        <dbReference type="EMBL" id="KGK99299.1"/>
    </source>
</evidence>
<keyword evidence="9 17" id="KW-0812">Transmembrane</keyword>
<evidence type="ECO:0000256" key="16">
    <source>
        <dbReference type="RuleBase" id="RU003750"/>
    </source>
</evidence>
<comment type="subcellular location">
    <subcellularLocation>
        <location evidence="3">Endomembrane system</location>
    </subcellularLocation>
    <subcellularLocation>
        <location evidence="2">Membrane</location>
        <topology evidence="2">Multi-pass membrane protein</topology>
    </subcellularLocation>
</comment>
<feature type="transmembrane region" description="Helical" evidence="17">
    <location>
        <begin position="64"/>
        <end position="86"/>
    </location>
</feature>
<evidence type="ECO:0000256" key="7">
    <source>
        <dbReference type="ARBA" id="ARBA00022516"/>
    </source>
</evidence>
<feature type="transmembrane region" description="Helical" evidence="17">
    <location>
        <begin position="175"/>
        <end position="193"/>
    </location>
</feature>
<organism evidence="18 19">
    <name type="scientific">Methanococcoides methylutens</name>
    <dbReference type="NCBI Taxonomy" id="2226"/>
    <lineage>
        <taxon>Archaea</taxon>
        <taxon>Methanobacteriati</taxon>
        <taxon>Methanobacteriota</taxon>
        <taxon>Stenosarchaea group</taxon>
        <taxon>Methanomicrobia</taxon>
        <taxon>Methanosarcinales</taxon>
        <taxon>Methanosarcinaceae</taxon>
        <taxon>Methanococcoides</taxon>
    </lineage>
</organism>
<feature type="transmembrane region" description="Helical" evidence="17">
    <location>
        <begin position="122"/>
        <end position="139"/>
    </location>
</feature>
<evidence type="ECO:0000256" key="9">
    <source>
        <dbReference type="ARBA" id="ARBA00022692"/>
    </source>
</evidence>
<evidence type="ECO:0000256" key="17">
    <source>
        <dbReference type="SAM" id="Phobius"/>
    </source>
</evidence>
<dbReference type="GO" id="GO:0016020">
    <property type="term" value="C:membrane"/>
    <property type="evidence" value="ECO:0007669"/>
    <property type="project" value="UniProtKB-SubCell"/>
</dbReference>
<keyword evidence="7" id="KW-0444">Lipid biosynthesis</keyword>
<keyword evidence="12 17" id="KW-0472">Membrane</keyword>
<evidence type="ECO:0000256" key="8">
    <source>
        <dbReference type="ARBA" id="ARBA00022679"/>
    </source>
</evidence>
<evidence type="ECO:0000256" key="10">
    <source>
        <dbReference type="ARBA" id="ARBA00022989"/>
    </source>
</evidence>
<sequence length="226" mass="25059">MMFKTLRVPDLMTLGNALFGMMAIFSACSGHADLAFILILFAAIADGMDGFLARRMPNSAIGEYLDSLADAISFGVAPAAALYFIYGYSHPYLMAIGACFYLFCGIIRLARFNTKQKTIPDFEGLPITAAAVVIASYLLMADRYVHFYGVIAIMLLLSLLMVSEYPYPKLRGPKAMAFVAIVFILPIASYIVLPAYLPIFSTAMFLLLLLYLESPIMRVPRKYYED</sequence>
<feature type="transmembrane region" description="Helical" evidence="17">
    <location>
        <begin position="92"/>
        <end position="110"/>
    </location>
</feature>
<dbReference type="InterPro" id="IPR048254">
    <property type="entry name" value="CDP_ALCOHOL_P_TRANSF_CS"/>
</dbReference>
<comment type="similarity">
    <text evidence="4 16">Belongs to the CDP-alcohol phosphatidyltransferase class-I family.</text>
</comment>
<evidence type="ECO:0000256" key="5">
    <source>
        <dbReference type="ARBA" id="ARBA00013174"/>
    </source>
</evidence>
<dbReference type="AlphaFoldDB" id="A0A099T328"/>
<evidence type="ECO:0000256" key="3">
    <source>
        <dbReference type="ARBA" id="ARBA00004308"/>
    </source>
</evidence>
<keyword evidence="13" id="KW-0594">Phospholipid biosynthesis</keyword>
<dbReference type="InterPro" id="IPR000462">
    <property type="entry name" value="CDP-OH_P_trans"/>
</dbReference>
<dbReference type="InterPro" id="IPR026475">
    <property type="entry name" value="Archaetidylserine_synthase"/>
</dbReference>
<evidence type="ECO:0000256" key="11">
    <source>
        <dbReference type="ARBA" id="ARBA00023098"/>
    </source>
</evidence>
<dbReference type="GO" id="GO:0003882">
    <property type="term" value="F:CDP-diacylglycerol-serine O-phosphatidyltransferase activity"/>
    <property type="evidence" value="ECO:0007669"/>
    <property type="project" value="UniProtKB-EC"/>
</dbReference>
<protein>
    <recommendedName>
        <fullName evidence="6">CDP-diacylglycerol--serine O-phosphatidyltransferase</fullName>
        <ecNumber evidence="5">2.7.8.8</ecNumber>
    </recommendedName>
    <alternativeName>
        <fullName evidence="15">Phosphatidylserine synthase</fullName>
    </alternativeName>
</protein>
<dbReference type="GO" id="GO:0012505">
    <property type="term" value="C:endomembrane system"/>
    <property type="evidence" value="ECO:0007669"/>
    <property type="project" value="UniProtKB-SubCell"/>
</dbReference>